<name>A0A1F8F9J3_9BACT</name>
<evidence type="ECO:0000313" key="3">
    <source>
        <dbReference type="Proteomes" id="UP000177167"/>
    </source>
</evidence>
<reference evidence="2 3" key="1">
    <citation type="journal article" date="2016" name="Nat. Commun.">
        <title>Thousands of microbial genomes shed light on interconnected biogeochemical processes in an aquifer system.</title>
        <authorList>
            <person name="Anantharaman K."/>
            <person name="Brown C.T."/>
            <person name="Hug L.A."/>
            <person name="Sharon I."/>
            <person name="Castelle C.J."/>
            <person name="Probst A.J."/>
            <person name="Thomas B.C."/>
            <person name="Singh A."/>
            <person name="Wilkins M.J."/>
            <person name="Karaoz U."/>
            <person name="Brodie E.L."/>
            <person name="Williams K.H."/>
            <person name="Hubbard S.S."/>
            <person name="Banfield J.F."/>
        </authorList>
    </citation>
    <scope>NUCLEOTIDE SEQUENCE [LARGE SCALE GENOMIC DNA]</scope>
</reference>
<comment type="caution">
    <text evidence="2">The sequence shown here is derived from an EMBL/GenBank/DDBJ whole genome shotgun (WGS) entry which is preliminary data.</text>
</comment>
<dbReference type="InterPro" id="IPR029063">
    <property type="entry name" value="SAM-dependent_MTases_sf"/>
</dbReference>
<protein>
    <recommendedName>
        <fullName evidence="1">Methyltransferase type 11 domain-containing protein</fullName>
    </recommendedName>
</protein>
<proteinExistence type="predicted"/>
<dbReference type="PANTHER" id="PTHR43591">
    <property type="entry name" value="METHYLTRANSFERASE"/>
    <property type="match status" value="1"/>
</dbReference>
<dbReference type="AlphaFoldDB" id="A0A1F8F9J3"/>
<evidence type="ECO:0000313" key="2">
    <source>
        <dbReference type="EMBL" id="OGN09851.1"/>
    </source>
</evidence>
<organism evidence="2 3">
    <name type="scientific">Candidatus Yanofskybacteria bacterium RIFCSPHIGHO2_02_FULL_41_11</name>
    <dbReference type="NCBI Taxonomy" id="1802675"/>
    <lineage>
        <taxon>Bacteria</taxon>
        <taxon>Candidatus Yanofskyibacteriota</taxon>
    </lineage>
</organism>
<evidence type="ECO:0000259" key="1">
    <source>
        <dbReference type="Pfam" id="PF08241"/>
    </source>
</evidence>
<gene>
    <name evidence="2" type="ORF">A3J46_04685</name>
</gene>
<dbReference type="EMBL" id="MGJP01000024">
    <property type="protein sequence ID" value="OGN09851.1"/>
    <property type="molecule type" value="Genomic_DNA"/>
</dbReference>
<dbReference type="SUPFAM" id="SSF53335">
    <property type="entry name" value="S-adenosyl-L-methionine-dependent methyltransferases"/>
    <property type="match status" value="1"/>
</dbReference>
<dbReference type="GO" id="GO:0008757">
    <property type="term" value="F:S-adenosylmethionine-dependent methyltransferase activity"/>
    <property type="evidence" value="ECO:0007669"/>
    <property type="project" value="InterPro"/>
</dbReference>
<dbReference type="CDD" id="cd02440">
    <property type="entry name" value="AdoMet_MTases"/>
    <property type="match status" value="1"/>
</dbReference>
<sequence>MDTPQKARRFYNNSPQYEEFQKSEGWQVPKLLVALTMPYLDGSKRIADIGCGPGLVGKELDRVNWRGALIGVDIAEQRLREAAQKPSYNFCIQADAYRLPFCDQVFDVVLSSAMVGLTNSNSIREMLRILKLGGFFACATGEIKSKDWCRKRFQEAKQYLEKLSGARILCSQDLGSGYTNEYDDEHYVYYLLRKN</sequence>
<accession>A0A1F8F9J3</accession>
<dbReference type="InterPro" id="IPR013216">
    <property type="entry name" value="Methyltransf_11"/>
</dbReference>
<dbReference type="Proteomes" id="UP000177167">
    <property type="component" value="Unassembled WGS sequence"/>
</dbReference>
<dbReference type="PANTHER" id="PTHR43591:SF110">
    <property type="entry name" value="RHODANESE DOMAIN-CONTAINING PROTEIN"/>
    <property type="match status" value="1"/>
</dbReference>
<dbReference type="Pfam" id="PF08241">
    <property type="entry name" value="Methyltransf_11"/>
    <property type="match status" value="1"/>
</dbReference>
<dbReference type="Gene3D" id="3.40.50.150">
    <property type="entry name" value="Vaccinia Virus protein VP39"/>
    <property type="match status" value="1"/>
</dbReference>
<feature type="domain" description="Methyltransferase type 11" evidence="1">
    <location>
        <begin position="48"/>
        <end position="138"/>
    </location>
</feature>